<feature type="transmembrane region" description="Helical" evidence="2">
    <location>
        <begin position="270"/>
        <end position="289"/>
    </location>
</feature>
<evidence type="ECO:0000313" key="3">
    <source>
        <dbReference type="EMBL" id="NYF97238.1"/>
    </source>
</evidence>
<feature type="region of interest" description="Disordered" evidence="1">
    <location>
        <begin position="1"/>
        <end position="24"/>
    </location>
</feature>
<dbReference type="RefSeq" id="WP_185990198.1">
    <property type="nucleotide sequence ID" value="NZ_JACCAE010000001.1"/>
</dbReference>
<keyword evidence="4" id="KW-1185">Reference proteome</keyword>
<organism evidence="3 4">
    <name type="scientific">Janibacter cremeus</name>
    <dbReference type="NCBI Taxonomy" id="1285192"/>
    <lineage>
        <taxon>Bacteria</taxon>
        <taxon>Bacillati</taxon>
        <taxon>Actinomycetota</taxon>
        <taxon>Actinomycetes</taxon>
        <taxon>Micrococcales</taxon>
        <taxon>Intrasporangiaceae</taxon>
        <taxon>Janibacter</taxon>
    </lineage>
</organism>
<keyword evidence="2" id="KW-0472">Membrane</keyword>
<dbReference type="Pfam" id="PF07087">
    <property type="entry name" value="DUF1353"/>
    <property type="match status" value="1"/>
</dbReference>
<accession>A0A852VNH9</accession>
<evidence type="ECO:0000256" key="1">
    <source>
        <dbReference type="SAM" id="MobiDB-lite"/>
    </source>
</evidence>
<keyword evidence="2" id="KW-0812">Transmembrane</keyword>
<dbReference type="EMBL" id="JACCAE010000001">
    <property type="protein sequence ID" value="NYF97238.1"/>
    <property type="molecule type" value="Genomic_DNA"/>
</dbReference>
<gene>
    <name evidence="3" type="ORF">BJY20_000630</name>
</gene>
<name>A0A852VNH9_9MICO</name>
<keyword evidence="2" id="KW-1133">Transmembrane helix</keyword>
<proteinExistence type="predicted"/>
<dbReference type="InterPro" id="IPR010767">
    <property type="entry name" value="Phage_CGC-2007_Cje0229"/>
</dbReference>
<feature type="transmembrane region" description="Helical" evidence="2">
    <location>
        <begin position="166"/>
        <end position="185"/>
    </location>
</feature>
<comment type="caution">
    <text evidence="3">The sequence shown here is derived from an EMBL/GenBank/DDBJ whole genome shotgun (WGS) entry which is preliminary data.</text>
</comment>
<feature type="transmembrane region" description="Helical" evidence="2">
    <location>
        <begin position="205"/>
        <end position="227"/>
    </location>
</feature>
<evidence type="ECO:0000313" key="4">
    <source>
        <dbReference type="Proteomes" id="UP000554054"/>
    </source>
</evidence>
<dbReference type="Proteomes" id="UP000554054">
    <property type="component" value="Unassembled WGS sequence"/>
</dbReference>
<evidence type="ECO:0000256" key="2">
    <source>
        <dbReference type="SAM" id="Phobius"/>
    </source>
</evidence>
<evidence type="ECO:0008006" key="5">
    <source>
        <dbReference type="Google" id="ProtNLM"/>
    </source>
</evidence>
<reference evidence="3 4" key="1">
    <citation type="submission" date="2020-07" db="EMBL/GenBank/DDBJ databases">
        <title>Sequencing the genomes of 1000 actinobacteria strains.</title>
        <authorList>
            <person name="Klenk H.-P."/>
        </authorList>
    </citation>
    <scope>NUCLEOTIDE SEQUENCE [LARGE SCALE GENOMIC DNA]</scope>
    <source>
        <strain evidence="3 4">DSM 26154</strain>
    </source>
</reference>
<dbReference type="AlphaFoldDB" id="A0A852VNH9"/>
<sequence>MDGPLIPDPGRFHDGGAMDGQPDLEAPPVILLRRDLADPPNEFRLMRRLGYRDRELGDLLVPADPEDFATDFASVPQVFGWLLPRTGTYLPAAILHDGLVGDPGQPASYISVEGHEVHWDEANRVFRDAMADSGTPIVRRWLLWTGVTLAVMAVGRQTDWSTALRWRWRITVVGTLLALTVLGLWTTADLLDIVGGVPWMGEGPLWTRLLTGAAGAIAIPLALAQLWGRFRVAGMITGTLLALLLHVTIAVLALTALYNAAEWLCHRAPWLAQVVAALIAITAGVIVIVSV</sequence>
<protein>
    <recommendedName>
        <fullName evidence="5">DUF1353 domain-containing protein</fullName>
    </recommendedName>
</protein>
<feature type="transmembrane region" description="Helical" evidence="2">
    <location>
        <begin position="239"/>
        <end position="258"/>
    </location>
</feature>
<feature type="transmembrane region" description="Helical" evidence="2">
    <location>
        <begin position="137"/>
        <end position="154"/>
    </location>
</feature>